<dbReference type="OrthoDB" id="458149at2"/>
<accession>Q7VC71</accession>
<dbReference type="InterPro" id="IPR016837">
    <property type="entry name" value="Uncharacterised_Ycf55_cyanobac"/>
</dbReference>
<name>Q7VC71_PROMA</name>
<gene>
    <name evidence="1" type="primary">cheY</name>
    <name evidence="1" type="ordered locus">Pro_0871</name>
</gene>
<dbReference type="eggNOG" id="COG2197">
    <property type="taxonomic scope" value="Bacteria"/>
</dbReference>
<dbReference type="STRING" id="167539.Pro_0871"/>
<dbReference type="Pfam" id="PF12452">
    <property type="entry name" value="DUF3685"/>
    <property type="match status" value="1"/>
</dbReference>
<keyword evidence="2" id="KW-1185">Reference proteome</keyword>
<dbReference type="EnsemblBacteria" id="AAP99915">
    <property type="protein sequence ID" value="AAP99915"/>
    <property type="gene ID" value="Pro_0871"/>
</dbReference>
<dbReference type="InterPro" id="IPR022552">
    <property type="entry name" value="UPF_Ycf55"/>
</dbReference>
<evidence type="ECO:0000313" key="2">
    <source>
        <dbReference type="Proteomes" id="UP000001420"/>
    </source>
</evidence>
<evidence type="ECO:0000313" key="1">
    <source>
        <dbReference type="EMBL" id="AAP99915.1"/>
    </source>
</evidence>
<dbReference type="PATRIC" id="fig|167539.5.peg.920"/>
<dbReference type="HOGENOM" id="CLU_483055_0_0_3"/>
<dbReference type="PIRSF" id="PIRSF026434">
    <property type="entry name" value="RR_ycf55_prd"/>
    <property type="match status" value="1"/>
</dbReference>
<dbReference type="AlphaFoldDB" id="Q7VC71"/>
<reference evidence="1 2" key="1">
    <citation type="journal article" date="2003" name="Proc. Natl. Acad. Sci. U.S.A.">
        <title>Genome sequence of the cyanobacterium Prochlorococcus marinus SS120, a nearly minimal oxyphototrophic genome.</title>
        <authorList>
            <person name="Dufresne A."/>
            <person name="Salanoubat M."/>
            <person name="Partensky F."/>
            <person name="Artiguenave F."/>
            <person name="Axmann I.M."/>
            <person name="Barbe V."/>
            <person name="Duprat S."/>
            <person name="Galperin M.Y."/>
            <person name="Koonin E.V."/>
            <person name="Le Gall F."/>
            <person name="Makarova K.S."/>
            <person name="Ostrowski M."/>
            <person name="Oztas S."/>
            <person name="Robert C."/>
            <person name="Rogozin I.B."/>
            <person name="Scanlan D.J."/>
            <person name="Tandeau de Marsac N."/>
            <person name="Weissenbach J."/>
            <person name="Wincker P."/>
            <person name="Wolf Y.I."/>
            <person name="Hess W.R."/>
        </authorList>
    </citation>
    <scope>NUCLEOTIDE SEQUENCE [LARGE SCALE GENOMIC DNA]</scope>
    <source>
        <strain evidence="2">SARG / CCMP1375 / SS120</strain>
    </source>
</reference>
<proteinExistence type="predicted"/>
<dbReference type="EMBL" id="AE017126">
    <property type="protein sequence ID" value="AAP99915.1"/>
    <property type="molecule type" value="Genomic_DNA"/>
</dbReference>
<sequence>MANQLIEGAPKQVLLLAPDLLGESLSLQLGSDDLNLKFCLKKEDLNKHPSLIIWSIENVQNANTTILELKRLRKRWNQAPILLLLPTKLTIRSSQILNFECDGILQDPDIELVKETISTLLGGGRVIRLNESIDGSQIKKAPVFDLRKKLLINSLENTNMELSKLDLLEHSSHKNFLLLLAIRARRREVKSARSLLLWFWSPINSSLTINNSHKYNIKKSYSTSITIPEKNTKAIWNEIHQHIKESIEHKITNKSKNIFAIQGLRQEKQVLLFSTLLQQLDYLLIKLQDVSTKEQAYIDSWFSLEPELRKQSLRDFTGNYSRLFLNGESVSISEELLKIIDLNEVDEELPFPSLMLDSLILNKPLLLEGNLLPPDDPRALIKLEMLIMNWLIRTAEIISSELISACSEWPELREYLLKPSLISTRELEKLRNQLNYQRRWQYLIDHPIQLYESKRQLFKFNEGNIESVLINEPRDNDLRRLGWWQKQVTLLIETRDALAPQLQSLLKYIGDLMVVLLTNVLGRAIGLVGRGIAQGMGRTISR</sequence>
<organism evidence="1 2">
    <name type="scientific">Prochlorococcus marinus (strain SARG / CCMP1375 / SS120)</name>
    <dbReference type="NCBI Taxonomy" id="167539"/>
    <lineage>
        <taxon>Bacteria</taxon>
        <taxon>Bacillati</taxon>
        <taxon>Cyanobacteriota</taxon>
        <taxon>Cyanophyceae</taxon>
        <taxon>Synechococcales</taxon>
        <taxon>Prochlorococcaceae</taxon>
        <taxon>Prochlorococcus</taxon>
    </lineage>
</organism>
<protein>
    <submittedName>
        <fullName evidence="1">CheY-like domain containing protein</fullName>
    </submittedName>
</protein>
<dbReference type="KEGG" id="pma:Pro_0871"/>
<dbReference type="Proteomes" id="UP000001420">
    <property type="component" value="Chromosome"/>
</dbReference>